<dbReference type="OrthoDB" id="547665at2759"/>
<evidence type="ECO:0000259" key="2">
    <source>
        <dbReference type="PROSITE" id="PS50011"/>
    </source>
</evidence>
<dbReference type="InterPro" id="IPR008271">
    <property type="entry name" value="Ser/Thr_kinase_AS"/>
</dbReference>
<feature type="domain" description="Protein kinase" evidence="2">
    <location>
        <begin position="22"/>
        <end position="281"/>
    </location>
</feature>
<gene>
    <name evidence="3" type="ORF">PSON_ATCC_30995.1.T0750088</name>
</gene>
<dbReference type="GO" id="GO:0004672">
    <property type="term" value="F:protein kinase activity"/>
    <property type="evidence" value="ECO:0007669"/>
    <property type="project" value="InterPro"/>
</dbReference>
<dbReference type="GO" id="GO:0005524">
    <property type="term" value="F:ATP binding"/>
    <property type="evidence" value="ECO:0007669"/>
    <property type="project" value="InterPro"/>
</dbReference>
<feature type="region of interest" description="Disordered" evidence="1">
    <location>
        <begin position="348"/>
        <end position="427"/>
    </location>
</feature>
<feature type="compositionally biased region" description="Low complexity" evidence="1">
    <location>
        <begin position="413"/>
        <end position="427"/>
    </location>
</feature>
<accession>A0A8S1PDD7</accession>
<dbReference type="PROSITE" id="PS50011">
    <property type="entry name" value="PROTEIN_KINASE_DOM"/>
    <property type="match status" value="1"/>
</dbReference>
<sequence length="978" mass="114152">MDLTVQLSQMKFIKGNDFRKNLVDNGHLGQGNSRVYSVLVNGKMYALKQVIINQSNIENEIKIMQQLSPSEYVINLIDFMILETISADKYAQSQQFAYLLMEKGKQNLDSYIKDRKHYLEVEELHKILEQLINIFEYLQQKNIAHRDIKLENILIMDPFQLKACDVGCSSKIETIQTICVVGTKSYLAPELLNAETSKLKHNPFKSDVYSLGLCFLYLVTLQQWNFRQKVNSQIEEEIIIDYMRYVQRITESDQIILTILKKMLQINPNNRPDFIELKSLFQQLKENQPQQLELSKGNTFESFESPKKGISQFDYLSPDIIGNRGRNTGSNFYQQERQKSAKQIAVNLSNQKKQKSSTNLLVDSNRKRQASKSPRQSSPSNFQAKDNQFSNKPPFANSLKLTQSTKTRSIKTPSSPSHSSQNLQQRQQWQQSKFYHSVVESKRTHPESFSQTMPSIQMLAPEDHKPLDDLLYCNYNEIAVLYQHHNYISLYQNNQNHHQTKCVLPHKCKILNLKLNNQTPELILLNQNDIQILILEIIDDSNDNSSQKWSDNLSNMQFPCITQLEIIIHNKNPQVNNIVQFLTKIQHIPKVSLTIATEISEQDHRTIMWILSKYNCISFEFKIPKIKLNYTQTSQLWSFNQSSLEELSLDYEDCSLQQAFSLLVASLRTVDLKKFYFNLTKLQSKNTEVSLFLEYLGSKLSLKDLVLIMDYITNYDKMVQEKLKNNIGKLKKLERLQLSLVGNNITFDFLEKIFNQFEQLTSLKFIVLRFDRIFEKEKIKELKKLFPFISQFTLQFYGTNTTLTIIMHNNNGLQKSQDYGITKCNQGKQIKLSKMYYCIKCSKIHSFFLNHLFQICSTCVTQCHSKCENNLNNSNNEITTYGSDSIAQSQIIVNEIKKNHTFIQSFNSHDYRCYCHLLGTCTQQIPNRDRNKNQIQYNCKTCKKTLCRLCYQDCHSQHLTKELYINKFICQCECDKHV</sequence>
<dbReference type="InterPro" id="IPR000719">
    <property type="entry name" value="Prot_kinase_dom"/>
</dbReference>
<dbReference type="PANTHER" id="PTHR24362">
    <property type="entry name" value="SERINE/THREONINE-PROTEIN KINASE NEK"/>
    <property type="match status" value="1"/>
</dbReference>
<dbReference type="EMBL" id="CAJJDN010000075">
    <property type="protein sequence ID" value="CAD8101085.1"/>
    <property type="molecule type" value="Genomic_DNA"/>
</dbReference>
<comment type="caution">
    <text evidence="3">The sequence shown here is derived from an EMBL/GenBank/DDBJ whole genome shotgun (WGS) entry which is preliminary data.</text>
</comment>
<evidence type="ECO:0000256" key="1">
    <source>
        <dbReference type="SAM" id="MobiDB-lite"/>
    </source>
</evidence>
<organism evidence="3 4">
    <name type="scientific">Paramecium sonneborni</name>
    <dbReference type="NCBI Taxonomy" id="65129"/>
    <lineage>
        <taxon>Eukaryota</taxon>
        <taxon>Sar</taxon>
        <taxon>Alveolata</taxon>
        <taxon>Ciliophora</taxon>
        <taxon>Intramacronucleata</taxon>
        <taxon>Oligohymenophorea</taxon>
        <taxon>Peniculida</taxon>
        <taxon>Parameciidae</taxon>
        <taxon>Paramecium</taxon>
    </lineage>
</organism>
<dbReference type="SMART" id="SM00220">
    <property type="entry name" value="S_TKc"/>
    <property type="match status" value="1"/>
</dbReference>
<feature type="compositionally biased region" description="Polar residues" evidence="1">
    <location>
        <begin position="371"/>
        <end position="391"/>
    </location>
</feature>
<dbReference type="CDD" id="cd19669">
    <property type="entry name" value="UBR-box"/>
    <property type="match status" value="1"/>
</dbReference>
<feature type="compositionally biased region" description="Polar residues" evidence="1">
    <location>
        <begin position="348"/>
        <end position="362"/>
    </location>
</feature>
<proteinExistence type="predicted"/>
<feature type="compositionally biased region" description="Polar residues" evidence="1">
    <location>
        <begin position="399"/>
        <end position="412"/>
    </location>
</feature>
<protein>
    <recommendedName>
        <fullName evidence="2">Protein kinase domain-containing protein</fullName>
    </recommendedName>
</protein>
<dbReference type="AlphaFoldDB" id="A0A8S1PDD7"/>
<evidence type="ECO:0000313" key="4">
    <source>
        <dbReference type="Proteomes" id="UP000692954"/>
    </source>
</evidence>
<dbReference type="Pfam" id="PF00069">
    <property type="entry name" value="Pkinase"/>
    <property type="match status" value="1"/>
</dbReference>
<keyword evidence="4" id="KW-1185">Reference proteome</keyword>
<dbReference type="PROSITE" id="PS00108">
    <property type="entry name" value="PROTEIN_KINASE_ST"/>
    <property type="match status" value="1"/>
</dbReference>
<dbReference type="Proteomes" id="UP000692954">
    <property type="component" value="Unassembled WGS sequence"/>
</dbReference>
<dbReference type="CDD" id="cd00180">
    <property type="entry name" value="PKc"/>
    <property type="match status" value="1"/>
</dbReference>
<reference evidence="3" key="1">
    <citation type="submission" date="2021-01" db="EMBL/GenBank/DDBJ databases">
        <authorList>
            <consortium name="Genoscope - CEA"/>
            <person name="William W."/>
        </authorList>
    </citation>
    <scope>NUCLEOTIDE SEQUENCE</scope>
</reference>
<name>A0A8S1PDD7_9CILI</name>
<dbReference type="PANTHER" id="PTHR24362:SF309">
    <property type="entry name" value="PROTEIN KINASE DOMAIN-CONTAINING PROTEIN"/>
    <property type="match status" value="1"/>
</dbReference>
<evidence type="ECO:0000313" key="3">
    <source>
        <dbReference type="EMBL" id="CAD8101085.1"/>
    </source>
</evidence>